<feature type="domain" description="FHA" evidence="2">
    <location>
        <begin position="22"/>
        <end position="71"/>
    </location>
</feature>
<dbReference type="InterPro" id="IPR003018">
    <property type="entry name" value="GAF"/>
</dbReference>
<keyword evidence="5" id="KW-1185">Reference proteome</keyword>
<dbReference type="EMBL" id="CP043494">
    <property type="protein sequence ID" value="WNG45566.1"/>
    <property type="molecule type" value="Genomic_DNA"/>
</dbReference>
<feature type="domain" description="Guanylate cyclase" evidence="3">
    <location>
        <begin position="348"/>
        <end position="480"/>
    </location>
</feature>
<organism evidence="4 5">
    <name type="scientific">Archangium minus</name>
    <dbReference type="NCBI Taxonomy" id="83450"/>
    <lineage>
        <taxon>Bacteria</taxon>
        <taxon>Pseudomonadati</taxon>
        <taxon>Myxococcota</taxon>
        <taxon>Myxococcia</taxon>
        <taxon>Myxococcales</taxon>
        <taxon>Cystobacterineae</taxon>
        <taxon>Archangiaceae</taxon>
        <taxon>Archangium</taxon>
    </lineage>
</organism>
<dbReference type="InterPro" id="IPR001054">
    <property type="entry name" value="A/G_cyclase"/>
</dbReference>
<dbReference type="InterPro" id="IPR029787">
    <property type="entry name" value="Nucleotide_cyclase"/>
</dbReference>
<dbReference type="SMART" id="SM00065">
    <property type="entry name" value="GAF"/>
    <property type="match status" value="1"/>
</dbReference>
<dbReference type="Gene3D" id="3.30.70.1230">
    <property type="entry name" value="Nucleotide cyclase"/>
    <property type="match status" value="1"/>
</dbReference>
<dbReference type="SMART" id="SM00044">
    <property type="entry name" value="CYCc"/>
    <property type="match status" value="1"/>
</dbReference>
<dbReference type="CDD" id="cd07302">
    <property type="entry name" value="CHD"/>
    <property type="match status" value="1"/>
</dbReference>
<dbReference type="SUPFAM" id="SSF55073">
    <property type="entry name" value="Nucleotide cyclase"/>
    <property type="match status" value="1"/>
</dbReference>
<gene>
    <name evidence="4" type="ORF">F0U60_16775</name>
</gene>
<dbReference type="PROSITE" id="PS50125">
    <property type="entry name" value="GUANYLATE_CYCLASE_2"/>
    <property type="match status" value="1"/>
</dbReference>
<dbReference type="Proteomes" id="UP001611383">
    <property type="component" value="Chromosome"/>
</dbReference>
<dbReference type="Pfam" id="PF00211">
    <property type="entry name" value="Guanylate_cyc"/>
    <property type="match status" value="1"/>
</dbReference>
<dbReference type="RefSeq" id="WP_395820661.1">
    <property type="nucleotide sequence ID" value="NZ_CP043494.1"/>
</dbReference>
<dbReference type="SUPFAM" id="SSF55781">
    <property type="entry name" value="GAF domain-like"/>
    <property type="match status" value="1"/>
</dbReference>
<sequence>MQLIMNPGLLDEQVFDLPEGAVTIGRTEESTICVLHKSLSRRHARLERVGERVVLFDLTSKNGTFVNELRIERHELKEGESFRCGEVRFKLVPTVRELPLELSPTQVQSLQTRFSPGSMDELLSRHSESRDNSALKVRQAGRESQADEKLQVLLKVSQLLSSPGSIEALLERILDLVFQIMEVDRAAILLVDPSTGKLLPRVARFSTGESPSGPFYSQRIVDYVRTRSVAALFSDARVDPRLDDAASVVLQSIQASMCAPLKPRDEVLGVLYVDNLIRPNGFSQEDLEFLTAFANQAAIALDNSILSQRLKEEAVLRNAYLRFFPPATLKKLQMAKGGPLETIETEVTVLFSDISGFTALSSTLEPRQVVDLLNDYFPVMAEIVFKYEGTLEKYIGDALMAVWGAPFAHPDDADRAVRAAVEMQRALAELNARWRTQGRPELKIHVGLNTGRVAAGNIGSEQYLQYATIGDATNVASRVCSAAGDGEICMTDATFSRWRDRAWPTSSLPPTQVKGKQEALTLYRLEWRESAMK</sequence>
<dbReference type="Gene3D" id="3.30.450.40">
    <property type="match status" value="1"/>
</dbReference>
<proteinExistence type="predicted"/>
<evidence type="ECO:0000256" key="1">
    <source>
        <dbReference type="SAM" id="MobiDB-lite"/>
    </source>
</evidence>
<dbReference type="CDD" id="cd00060">
    <property type="entry name" value="FHA"/>
    <property type="match status" value="1"/>
</dbReference>
<dbReference type="Pfam" id="PF01590">
    <property type="entry name" value="GAF"/>
    <property type="match status" value="1"/>
</dbReference>
<evidence type="ECO:0000259" key="2">
    <source>
        <dbReference type="PROSITE" id="PS50006"/>
    </source>
</evidence>
<name>A0ABY9WS25_9BACT</name>
<feature type="compositionally biased region" description="Basic and acidic residues" evidence="1">
    <location>
        <begin position="122"/>
        <end position="133"/>
    </location>
</feature>
<dbReference type="SUPFAM" id="SSF49879">
    <property type="entry name" value="SMAD/FHA domain"/>
    <property type="match status" value="1"/>
</dbReference>
<evidence type="ECO:0000313" key="5">
    <source>
        <dbReference type="Proteomes" id="UP001611383"/>
    </source>
</evidence>
<dbReference type="PANTHER" id="PTHR43081:SF1">
    <property type="entry name" value="ADENYLATE CYCLASE, TERMINAL-DIFFERENTIATION SPECIFIC"/>
    <property type="match status" value="1"/>
</dbReference>
<dbReference type="InterPro" id="IPR008984">
    <property type="entry name" value="SMAD_FHA_dom_sf"/>
</dbReference>
<dbReference type="SMART" id="SM00240">
    <property type="entry name" value="FHA"/>
    <property type="match status" value="1"/>
</dbReference>
<evidence type="ECO:0000313" key="4">
    <source>
        <dbReference type="EMBL" id="WNG45566.1"/>
    </source>
</evidence>
<accession>A0ABY9WS25</accession>
<dbReference type="Pfam" id="PF00498">
    <property type="entry name" value="FHA"/>
    <property type="match status" value="1"/>
</dbReference>
<dbReference type="PANTHER" id="PTHR43081">
    <property type="entry name" value="ADENYLATE CYCLASE, TERMINAL-DIFFERENTIATION SPECIFIC-RELATED"/>
    <property type="match status" value="1"/>
</dbReference>
<evidence type="ECO:0000259" key="3">
    <source>
        <dbReference type="PROSITE" id="PS50125"/>
    </source>
</evidence>
<protein>
    <submittedName>
        <fullName evidence="4">GAF domain-containing protein</fullName>
    </submittedName>
</protein>
<dbReference type="InterPro" id="IPR000253">
    <property type="entry name" value="FHA_dom"/>
</dbReference>
<dbReference type="InterPro" id="IPR050697">
    <property type="entry name" value="Adenylyl/Guanylyl_Cyclase_3/4"/>
</dbReference>
<dbReference type="PROSITE" id="PS50006">
    <property type="entry name" value="FHA_DOMAIN"/>
    <property type="match status" value="1"/>
</dbReference>
<dbReference type="InterPro" id="IPR029016">
    <property type="entry name" value="GAF-like_dom_sf"/>
</dbReference>
<feature type="region of interest" description="Disordered" evidence="1">
    <location>
        <begin position="120"/>
        <end position="142"/>
    </location>
</feature>
<reference evidence="4 5" key="1">
    <citation type="submission" date="2019-08" db="EMBL/GenBank/DDBJ databases">
        <title>Archangium and Cystobacter genomes.</title>
        <authorList>
            <person name="Chen I.-C.K."/>
            <person name="Wielgoss S."/>
        </authorList>
    </citation>
    <scope>NUCLEOTIDE SEQUENCE [LARGE SCALE GENOMIC DNA]</scope>
    <source>
        <strain evidence="4 5">Cbm 6</strain>
    </source>
</reference>
<dbReference type="Gene3D" id="2.60.200.20">
    <property type="match status" value="1"/>
</dbReference>